<dbReference type="InterPro" id="IPR027417">
    <property type="entry name" value="P-loop_NTPase"/>
</dbReference>
<dbReference type="Proteomes" id="UP000199002">
    <property type="component" value="Unassembled WGS sequence"/>
</dbReference>
<dbReference type="GO" id="GO:0016787">
    <property type="term" value="F:hydrolase activity"/>
    <property type="evidence" value="ECO:0007669"/>
    <property type="project" value="InterPro"/>
</dbReference>
<feature type="domain" description="Helicase ATP-binding" evidence="2">
    <location>
        <begin position="187"/>
        <end position="374"/>
    </location>
</feature>
<dbReference type="PANTHER" id="PTHR47396">
    <property type="entry name" value="TYPE I RESTRICTION ENZYME ECOKI R PROTEIN"/>
    <property type="match status" value="1"/>
</dbReference>
<dbReference type="NCBIfam" id="NF046051">
    <property type="entry name" value="restrict_EcoAI"/>
    <property type="match status" value="1"/>
</dbReference>
<feature type="region of interest" description="Disordered" evidence="1">
    <location>
        <begin position="590"/>
        <end position="615"/>
    </location>
</feature>
<dbReference type="SUPFAM" id="SSF52540">
    <property type="entry name" value="P-loop containing nucleoside triphosphate hydrolases"/>
    <property type="match status" value="2"/>
</dbReference>
<evidence type="ECO:0000313" key="3">
    <source>
        <dbReference type="EMBL" id="SEA49465.1"/>
    </source>
</evidence>
<dbReference type="PANTHER" id="PTHR47396:SF1">
    <property type="entry name" value="ATP-DEPENDENT HELICASE IRC3-RELATED"/>
    <property type="match status" value="1"/>
</dbReference>
<dbReference type="Gene3D" id="3.90.1570.30">
    <property type="match status" value="1"/>
</dbReference>
<evidence type="ECO:0000259" key="2">
    <source>
        <dbReference type="PROSITE" id="PS51192"/>
    </source>
</evidence>
<dbReference type="Gene3D" id="3.40.50.300">
    <property type="entry name" value="P-loop containing nucleotide triphosphate hydrolases"/>
    <property type="match status" value="2"/>
</dbReference>
<dbReference type="AlphaFoldDB" id="A0A1H4BMR4"/>
<dbReference type="InterPro" id="IPR006935">
    <property type="entry name" value="Helicase/UvrB_N"/>
</dbReference>
<dbReference type="InterPro" id="IPR013670">
    <property type="entry name" value="EcoEI_R_C_dom"/>
</dbReference>
<accession>A0A1H4BMR4</accession>
<dbReference type="Pfam" id="PF08463">
    <property type="entry name" value="EcoEI_R_C"/>
    <property type="match status" value="1"/>
</dbReference>
<dbReference type="CDD" id="cd18032">
    <property type="entry name" value="DEXHc_RE_I_III_res"/>
    <property type="match status" value="1"/>
</dbReference>
<gene>
    <name evidence="3" type="ORF">SAMN05421875_11530</name>
</gene>
<proteinExistence type="predicted"/>
<organism evidence="3 4">
    <name type="scientific">Acidovorax soli</name>
    <dbReference type="NCBI Taxonomy" id="592050"/>
    <lineage>
        <taxon>Bacteria</taxon>
        <taxon>Pseudomonadati</taxon>
        <taxon>Pseudomonadota</taxon>
        <taxon>Betaproteobacteria</taxon>
        <taxon>Burkholderiales</taxon>
        <taxon>Comamonadaceae</taxon>
        <taxon>Acidovorax</taxon>
    </lineage>
</organism>
<keyword evidence="4" id="KW-1185">Reference proteome</keyword>
<name>A0A1H4BMR4_9BURK</name>
<dbReference type="PROSITE" id="PS51192">
    <property type="entry name" value="HELICASE_ATP_BIND_1"/>
    <property type="match status" value="1"/>
</dbReference>
<reference evidence="4" key="1">
    <citation type="submission" date="2016-10" db="EMBL/GenBank/DDBJ databases">
        <authorList>
            <person name="Varghese N."/>
            <person name="Submissions S."/>
        </authorList>
    </citation>
    <scope>NUCLEOTIDE SEQUENCE [LARGE SCALE GENOMIC DNA]</scope>
    <source>
        <strain evidence="4">DSM 25157</strain>
    </source>
</reference>
<dbReference type="GO" id="GO:0005524">
    <property type="term" value="F:ATP binding"/>
    <property type="evidence" value="ECO:0007669"/>
    <property type="project" value="InterPro"/>
</dbReference>
<dbReference type="EMBL" id="FNQJ01000015">
    <property type="protein sequence ID" value="SEA49465.1"/>
    <property type="molecule type" value="Genomic_DNA"/>
</dbReference>
<evidence type="ECO:0000256" key="1">
    <source>
        <dbReference type="SAM" id="MobiDB-lite"/>
    </source>
</evidence>
<dbReference type="STRING" id="592050.SAMN05421875_11530"/>
<protein>
    <submittedName>
        <fullName evidence="3">Type I restriction enzyme, R subunit</fullName>
    </submittedName>
</protein>
<sequence>MPKVGATCRMDKKNLSESDICDKFIRPAMERAGWNGLDQIFREYPLRAGRVVVRGSKAYRDKSSVLRADYALFYKANIPLAVVEAKDNQHAVGAGISQALNYAQLLDVPFSFASNGDGFVFRDATLATGVLEKNLTLEEFPSPQELWNRYCAWKGWSAEESRVAGFDYAPHKTPRYYQLNAVNRAVEAIAAGQNRVLLVMATGTGKTYTAFQIIWRLWKSGAKKRILFLADRNILIDQTMVNDFRPFKGAMAKLSPNAKGVERVDAQGVVSVEDVALAVHKTTKLVDKSYEIYLSLYQAVTGTEEERNIYKQFSPDFFDLIVVDECHRGSAAEDSAWRDILTYFGSATQIGLTATPKETKDVSSTDYFGEPVYTYSLKQGIEDGYLAPYKVIRVDLDKDTFGWRPTAGMADKHGHAIEDRIYTGADMNRKLVLEQRDVAVAAKITEYLKATDRYARTIVFCEDIDHAARMRQALANANADLCATQPKYVVQITGDNTEGKLELDNFIDPEKTYPVIATTSKLMSTGVDAQTCKLIVLDQGIQSMTLFKQIIGRGTRLREDLGKTWFTILDFKRATELFADKDFDGEPVQIYEPGSGEPVAPPEPPLGSDLSHPVPPELAEGQPLGPFAGNGAADGPKKYILGNNVTVAVARERVQYLNAQGQLITESLRDYTRINLRKQYESLDQFLQAWQQADRKAALLQELEGQGVLLEALADEVAHTGMVDLDPFDLLLHVAYDQPPLTRSERARRVQKRNVFTQYGPVARKVLEALLDKYADEGIATIESNEVFKLQPFTDLGSPVELVRSFGGRPQYLSALQTLERELYATHPAA</sequence>
<dbReference type="GO" id="GO:0006304">
    <property type="term" value="P:DNA modification"/>
    <property type="evidence" value="ECO:0007669"/>
    <property type="project" value="InterPro"/>
</dbReference>
<dbReference type="InterPro" id="IPR050742">
    <property type="entry name" value="Helicase_Restrict-Modif_Enz"/>
</dbReference>
<dbReference type="GO" id="GO:0003677">
    <property type="term" value="F:DNA binding"/>
    <property type="evidence" value="ECO:0007669"/>
    <property type="project" value="InterPro"/>
</dbReference>
<dbReference type="CDD" id="cd18799">
    <property type="entry name" value="SF2_C_EcoAI-like"/>
    <property type="match status" value="1"/>
</dbReference>
<dbReference type="SMART" id="SM00487">
    <property type="entry name" value="DEXDc"/>
    <property type="match status" value="1"/>
</dbReference>
<dbReference type="InterPro" id="IPR014001">
    <property type="entry name" value="Helicase_ATP-bd"/>
</dbReference>
<dbReference type="Pfam" id="PF04851">
    <property type="entry name" value="ResIII"/>
    <property type="match status" value="1"/>
</dbReference>
<evidence type="ECO:0000313" key="4">
    <source>
        <dbReference type="Proteomes" id="UP000199002"/>
    </source>
</evidence>
<dbReference type="GO" id="GO:0005829">
    <property type="term" value="C:cytosol"/>
    <property type="evidence" value="ECO:0007669"/>
    <property type="project" value="TreeGrafter"/>
</dbReference>